<dbReference type="AlphaFoldDB" id="R0FSY6"/>
<evidence type="ECO:0000256" key="1">
    <source>
        <dbReference type="SAM" id="SignalP"/>
    </source>
</evidence>
<proteinExistence type="predicted"/>
<gene>
    <name evidence="2" type="ORF">CARUB_v10019351mg</name>
</gene>
<keyword evidence="1" id="KW-0732">Signal</keyword>
<dbReference type="PROSITE" id="PS51257">
    <property type="entry name" value="PROKAR_LIPOPROTEIN"/>
    <property type="match status" value="1"/>
</dbReference>
<protein>
    <recommendedName>
        <fullName evidence="4">EB domain-containing protein</fullName>
    </recommendedName>
</protein>
<evidence type="ECO:0008006" key="4">
    <source>
        <dbReference type="Google" id="ProtNLM"/>
    </source>
</evidence>
<feature type="signal peptide" evidence="1">
    <location>
        <begin position="1"/>
        <end position="25"/>
    </location>
</feature>
<feature type="chain" id="PRO_5004350352" description="EB domain-containing protein" evidence="1">
    <location>
        <begin position="26"/>
        <end position="151"/>
    </location>
</feature>
<keyword evidence="3" id="KW-1185">Reference proteome</keyword>
<reference evidence="3" key="1">
    <citation type="journal article" date="2013" name="Nat. Genet.">
        <title>The Capsella rubella genome and the genomic consequences of rapid mating system evolution.</title>
        <authorList>
            <person name="Slotte T."/>
            <person name="Hazzouri K.M."/>
            <person name="Agren J.A."/>
            <person name="Koenig D."/>
            <person name="Maumus F."/>
            <person name="Guo Y.L."/>
            <person name="Steige K."/>
            <person name="Platts A.E."/>
            <person name="Escobar J.S."/>
            <person name="Newman L.K."/>
            <person name="Wang W."/>
            <person name="Mandakova T."/>
            <person name="Vello E."/>
            <person name="Smith L.M."/>
            <person name="Henz S.R."/>
            <person name="Steffen J."/>
            <person name="Takuno S."/>
            <person name="Brandvain Y."/>
            <person name="Coop G."/>
            <person name="Andolfatto P."/>
            <person name="Hu T.T."/>
            <person name="Blanchette M."/>
            <person name="Clark R.M."/>
            <person name="Quesneville H."/>
            <person name="Nordborg M."/>
            <person name="Gaut B.S."/>
            <person name="Lysak M.A."/>
            <person name="Jenkins J."/>
            <person name="Grimwood J."/>
            <person name="Chapman J."/>
            <person name="Prochnik S."/>
            <person name="Shu S."/>
            <person name="Rokhsar D."/>
            <person name="Schmutz J."/>
            <person name="Weigel D."/>
            <person name="Wright S.I."/>
        </authorList>
    </citation>
    <scope>NUCLEOTIDE SEQUENCE [LARGE SCALE GENOMIC DNA]</scope>
    <source>
        <strain evidence="3">cv. Monte Gargano</strain>
    </source>
</reference>
<sequence length="151" mass="16738">MASKITSFFMIALVISCAMMVSVTAEVDDHYIPTSTHQTKLDNLYAKKCKLTKDCDPRTMMVSIPAADAELVYPCKTTYDCENFPCSGRSSQCIKGQCRCTTLLTNQAKLENQRTMDNAQTCKLTSDCDPRMKYSCPSGSYMCVNGLCTCI</sequence>
<organism evidence="2 3">
    <name type="scientific">Capsella rubella</name>
    <dbReference type="NCBI Taxonomy" id="81985"/>
    <lineage>
        <taxon>Eukaryota</taxon>
        <taxon>Viridiplantae</taxon>
        <taxon>Streptophyta</taxon>
        <taxon>Embryophyta</taxon>
        <taxon>Tracheophyta</taxon>
        <taxon>Spermatophyta</taxon>
        <taxon>Magnoliopsida</taxon>
        <taxon>eudicotyledons</taxon>
        <taxon>Gunneridae</taxon>
        <taxon>Pentapetalae</taxon>
        <taxon>rosids</taxon>
        <taxon>malvids</taxon>
        <taxon>Brassicales</taxon>
        <taxon>Brassicaceae</taxon>
        <taxon>Camelineae</taxon>
        <taxon>Capsella</taxon>
    </lineage>
</organism>
<name>R0FSY6_9BRAS</name>
<dbReference type="EMBL" id="KB870809">
    <property type="protein sequence ID" value="EOA25962.1"/>
    <property type="molecule type" value="Genomic_DNA"/>
</dbReference>
<dbReference type="Proteomes" id="UP000029121">
    <property type="component" value="Unassembled WGS sequence"/>
</dbReference>
<accession>R0FSY6</accession>
<evidence type="ECO:0000313" key="2">
    <source>
        <dbReference type="EMBL" id="EOA25962.1"/>
    </source>
</evidence>
<evidence type="ECO:0000313" key="3">
    <source>
        <dbReference type="Proteomes" id="UP000029121"/>
    </source>
</evidence>